<evidence type="ECO:0000256" key="6">
    <source>
        <dbReference type="ARBA" id="ARBA00023136"/>
    </source>
</evidence>
<dbReference type="PANTHER" id="PTHR34390:SF1">
    <property type="entry name" value="SUCCINATE TRANSPORTER SUBUNIT YJJB-RELATED"/>
    <property type="match status" value="1"/>
</dbReference>
<evidence type="ECO:0000256" key="4">
    <source>
        <dbReference type="ARBA" id="ARBA00022692"/>
    </source>
</evidence>
<name>A0A2U1E2R0_9FIRM</name>
<dbReference type="PANTHER" id="PTHR34390">
    <property type="entry name" value="UPF0442 PROTEIN YJJB-RELATED"/>
    <property type="match status" value="1"/>
</dbReference>
<dbReference type="GO" id="GO:0015744">
    <property type="term" value="P:succinate transport"/>
    <property type="evidence" value="ECO:0007669"/>
    <property type="project" value="TreeGrafter"/>
</dbReference>
<feature type="transmembrane region" description="Helical" evidence="8">
    <location>
        <begin position="53"/>
        <end position="72"/>
    </location>
</feature>
<dbReference type="InterPro" id="IPR050539">
    <property type="entry name" value="ThrE_Dicarb/AminoAcid_Exp"/>
</dbReference>
<accession>A0A2U1E2R0</accession>
<reference evidence="10 11" key="1">
    <citation type="submission" date="2018-04" db="EMBL/GenBank/DDBJ databases">
        <title>Genomic Encyclopedia of Type Strains, Phase IV (KMG-IV): sequencing the most valuable type-strain genomes for metagenomic binning, comparative biology and taxonomic classification.</title>
        <authorList>
            <person name="Goeker M."/>
        </authorList>
    </citation>
    <scope>NUCLEOTIDE SEQUENCE [LARGE SCALE GENOMIC DNA]</scope>
    <source>
        <strain evidence="10 11">DSM 20705</strain>
    </source>
</reference>
<dbReference type="InterPro" id="IPR024528">
    <property type="entry name" value="ThrE_2"/>
</dbReference>
<protein>
    <submittedName>
        <fullName evidence="10">Uncharacterized membrane protein YjjB (DUF3815 family)</fullName>
    </submittedName>
</protein>
<comment type="subcellular location">
    <subcellularLocation>
        <location evidence="1">Cell membrane</location>
        <topology evidence="1">Multi-pass membrane protein</topology>
    </subcellularLocation>
</comment>
<comment type="caution">
    <text evidence="10">The sequence shown here is derived from an EMBL/GenBank/DDBJ whole genome shotgun (WGS) entry which is preliminary data.</text>
</comment>
<evidence type="ECO:0000313" key="11">
    <source>
        <dbReference type="Proteomes" id="UP000245793"/>
    </source>
</evidence>
<feature type="domain" description="Threonine/Serine exporter ThrE" evidence="9">
    <location>
        <begin position="10"/>
        <end position="135"/>
    </location>
</feature>
<feature type="transmembrane region" description="Helical" evidence="8">
    <location>
        <begin position="118"/>
        <end position="139"/>
    </location>
</feature>
<evidence type="ECO:0000313" key="10">
    <source>
        <dbReference type="EMBL" id="PVY94234.1"/>
    </source>
</evidence>
<dbReference type="GO" id="GO:0005886">
    <property type="term" value="C:plasma membrane"/>
    <property type="evidence" value="ECO:0007669"/>
    <property type="project" value="UniProtKB-SubCell"/>
</dbReference>
<keyword evidence="5 8" id="KW-1133">Transmembrane helix</keyword>
<evidence type="ECO:0000256" key="8">
    <source>
        <dbReference type="SAM" id="Phobius"/>
    </source>
</evidence>
<comment type="similarity">
    <text evidence="7">Belongs to the ThrE exporter (TC 2.A.79) family.</text>
</comment>
<organism evidence="10 11">
    <name type="scientific">Ezakiella coagulans</name>
    <dbReference type="NCBI Taxonomy" id="46507"/>
    <lineage>
        <taxon>Bacteria</taxon>
        <taxon>Bacillati</taxon>
        <taxon>Bacillota</taxon>
        <taxon>Tissierellia</taxon>
        <taxon>Ezakiella</taxon>
    </lineage>
</organism>
<keyword evidence="6 8" id="KW-0472">Membrane</keyword>
<feature type="transmembrane region" description="Helical" evidence="8">
    <location>
        <begin position="79"/>
        <end position="98"/>
    </location>
</feature>
<dbReference type="Proteomes" id="UP000245793">
    <property type="component" value="Unassembled WGS sequence"/>
</dbReference>
<evidence type="ECO:0000256" key="3">
    <source>
        <dbReference type="ARBA" id="ARBA00022519"/>
    </source>
</evidence>
<gene>
    <name evidence="10" type="ORF">C7381_106107</name>
</gene>
<dbReference type="Pfam" id="PF12821">
    <property type="entry name" value="ThrE_2"/>
    <property type="match status" value="1"/>
</dbReference>
<evidence type="ECO:0000259" key="9">
    <source>
        <dbReference type="Pfam" id="PF12821"/>
    </source>
</evidence>
<evidence type="ECO:0000256" key="7">
    <source>
        <dbReference type="ARBA" id="ARBA00034125"/>
    </source>
</evidence>
<evidence type="ECO:0000256" key="5">
    <source>
        <dbReference type="ARBA" id="ARBA00022989"/>
    </source>
</evidence>
<feature type="transmembrane region" description="Helical" evidence="8">
    <location>
        <begin position="6"/>
        <end position="22"/>
    </location>
</feature>
<keyword evidence="2" id="KW-1003">Cell membrane</keyword>
<dbReference type="AlphaFoldDB" id="A0A2U1E2R0"/>
<dbReference type="RefSeq" id="WP_034546902.1">
    <property type="nucleotide sequence ID" value="NZ_CP096650.1"/>
</dbReference>
<keyword evidence="3" id="KW-0997">Cell inner membrane</keyword>
<keyword evidence="4 8" id="KW-0812">Transmembrane</keyword>
<sequence>MNNWILIISLSFIAGLGFSFIFQVEKRHLFLAAVCSSTSWTLFQFLMSIGINSVFSTLISGLVIGFMTEIFAKIKKCPAINYIIIGIIPLVPGLKVYQGMLKLIEGNIFPGVSLLLEAAFIAIAIGVSILVSTSVARVIRLRKQKRIIKYKNPNGPN</sequence>
<proteinExistence type="inferred from homology"/>
<evidence type="ECO:0000256" key="2">
    <source>
        <dbReference type="ARBA" id="ARBA00022475"/>
    </source>
</evidence>
<keyword evidence="11" id="KW-1185">Reference proteome</keyword>
<evidence type="ECO:0000256" key="1">
    <source>
        <dbReference type="ARBA" id="ARBA00004651"/>
    </source>
</evidence>
<dbReference type="EMBL" id="QEKV01000006">
    <property type="protein sequence ID" value="PVY94234.1"/>
    <property type="molecule type" value="Genomic_DNA"/>
</dbReference>